<dbReference type="SUPFAM" id="SSF103473">
    <property type="entry name" value="MFS general substrate transporter"/>
    <property type="match status" value="1"/>
</dbReference>
<dbReference type="InterPro" id="IPR000109">
    <property type="entry name" value="POT_fam"/>
</dbReference>
<keyword evidence="7 8" id="KW-0472">Membrane</keyword>
<keyword evidence="4 8" id="KW-0812">Transmembrane</keyword>
<evidence type="ECO:0000256" key="4">
    <source>
        <dbReference type="ARBA" id="ARBA00022692"/>
    </source>
</evidence>
<dbReference type="InterPro" id="IPR020846">
    <property type="entry name" value="MFS_dom"/>
</dbReference>
<organism evidence="10 11">
    <name type="scientific">Altererythrobacter litoralis</name>
    <dbReference type="NCBI Taxonomy" id="3113904"/>
    <lineage>
        <taxon>Bacteria</taxon>
        <taxon>Pseudomonadati</taxon>
        <taxon>Pseudomonadota</taxon>
        <taxon>Alphaproteobacteria</taxon>
        <taxon>Sphingomonadales</taxon>
        <taxon>Erythrobacteraceae</taxon>
        <taxon>Altererythrobacter</taxon>
    </lineage>
</organism>
<keyword evidence="11" id="KW-1185">Reference proteome</keyword>
<reference evidence="10 11" key="1">
    <citation type="submission" date="2024-01" db="EMBL/GenBank/DDBJ databases">
        <title>The genome sequence of Erythrobacteraceae sp. strain 1XM1-14.</title>
        <authorList>
            <person name="Liu Y."/>
        </authorList>
    </citation>
    <scope>NUCLEOTIDE SEQUENCE [LARGE SCALE GENOMIC DNA]</scope>
    <source>
        <strain evidence="10 11">1XM1-14</strain>
    </source>
</reference>
<keyword evidence="6 8" id="KW-1133">Transmembrane helix</keyword>
<evidence type="ECO:0000256" key="3">
    <source>
        <dbReference type="ARBA" id="ARBA00022475"/>
    </source>
</evidence>
<protein>
    <submittedName>
        <fullName evidence="10">Oligopeptide:H+ symporter</fullName>
    </submittedName>
</protein>
<keyword evidence="3" id="KW-1003">Cell membrane</keyword>
<feature type="domain" description="Major facilitator superfamily (MFS) profile" evidence="9">
    <location>
        <begin position="40"/>
        <end position="314"/>
    </location>
</feature>
<keyword evidence="2" id="KW-0813">Transport</keyword>
<feature type="transmembrane region" description="Helical" evidence="8">
    <location>
        <begin position="293"/>
        <end position="313"/>
    </location>
</feature>
<evidence type="ECO:0000256" key="1">
    <source>
        <dbReference type="ARBA" id="ARBA00004651"/>
    </source>
</evidence>
<proteinExistence type="predicted"/>
<feature type="transmembrane region" description="Helical" evidence="8">
    <location>
        <begin position="172"/>
        <end position="195"/>
    </location>
</feature>
<dbReference type="PANTHER" id="PTHR23517:SF15">
    <property type="entry name" value="PROTON-DEPENDENT OLIGOPEPTIDE FAMILY TRANSPORT PROTEIN"/>
    <property type="match status" value="1"/>
</dbReference>
<dbReference type="EMBL" id="JAZDQV010000002">
    <property type="protein sequence ID" value="MEE1876504.1"/>
    <property type="molecule type" value="Genomic_DNA"/>
</dbReference>
<dbReference type="PROSITE" id="PS50850">
    <property type="entry name" value="MFS"/>
    <property type="match status" value="1"/>
</dbReference>
<gene>
    <name evidence="10" type="ORF">VRS74_02245</name>
</gene>
<comment type="caution">
    <text evidence="10">The sequence shown here is derived from an EMBL/GenBank/DDBJ whole genome shotgun (WGS) entry which is preliminary data.</text>
</comment>
<dbReference type="InterPro" id="IPR005279">
    <property type="entry name" value="Dipep/tripep_permease"/>
</dbReference>
<feature type="transmembrane region" description="Helical" evidence="8">
    <location>
        <begin position="114"/>
        <end position="141"/>
    </location>
</feature>
<feature type="transmembrane region" description="Helical" evidence="8">
    <location>
        <begin position="201"/>
        <end position="224"/>
    </location>
</feature>
<evidence type="ECO:0000259" key="9">
    <source>
        <dbReference type="PROSITE" id="PS50850"/>
    </source>
</evidence>
<dbReference type="Proteomes" id="UP001343492">
    <property type="component" value="Unassembled WGS sequence"/>
</dbReference>
<dbReference type="PANTHER" id="PTHR23517">
    <property type="entry name" value="RESISTANCE PROTEIN MDTM, PUTATIVE-RELATED-RELATED"/>
    <property type="match status" value="1"/>
</dbReference>
<evidence type="ECO:0000256" key="7">
    <source>
        <dbReference type="ARBA" id="ARBA00023136"/>
    </source>
</evidence>
<name>A0ABU7GBN2_9SPHN</name>
<accession>A0ABU7GBN2</accession>
<dbReference type="InterPro" id="IPR050171">
    <property type="entry name" value="MFS_Transporters"/>
</dbReference>
<evidence type="ECO:0000313" key="10">
    <source>
        <dbReference type="EMBL" id="MEE1876504.1"/>
    </source>
</evidence>
<dbReference type="Pfam" id="PF00854">
    <property type="entry name" value="PTR2"/>
    <property type="match status" value="1"/>
</dbReference>
<keyword evidence="5" id="KW-0653">Protein transport</keyword>
<dbReference type="NCBIfam" id="TIGR00924">
    <property type="entry name" value="yjdL_sub1_fam"/>
    <property type="match status" value="1"/>
</dbReference>
<keyword evidence="5" id="KW-0571">Peptide transport</keyword>
<dbReference type="InterPro" id="IPR036259">
    <property type="entry name" value="MFS_trans_sf"/>
</dbReference>
<feature type="transmembrane region" description="Helical" evidence="8">
    <location>
        <begin position="84"/>
        <end position="102"/>
    </location>
</feature>
<evidence type="ECO:0000313" key="11">
    <source>
        <dbReference type="Proteomes" id="UP001343492"/>
    </source>
</evidence>
<evidence type="ECO:0000256" key="2">
    <source>
        <dbReference type="ARBA" id="ARBA00022448"/>
    </source>
</evidence>
<dbReference type="Gene3D" id="1.20.1250.20">
    <property type="entry name" value="MFS general substrate transporter like domains"/>
    <property type="match status" value="1"/>
</dbReference>
<evidence type="ECO:0000256" key="5">
    <source>
        <dbReference type="ARBA" id="ARBA00022856"/>
    </source>
</evidence>
<dbReference type="RefSeq" id="WP_354143615.1">
    <property type="nucleotide sequence ID" value="NZ_JAZDQV010000002.1"/>
</dbReference>
<comment type="subcellular location">
    <subcellularLocation>
        <location evidence="1">Cell membrane</location>
        <topology evidence="1">Multi-pass membrane protein</topology>
    </subcellularLocation>
</comment>
<sequence length="314" mass="34028">MESGAAAKGDTLWGHPKGLAFLAFTEMWERFSFYGMRGLLILYMVQELLLPGRIENVAGMDAYRGVVEAVFGPLSTQAFASQTFGLYSGFVYFTPLFGGLLADRWLGSRKTVMIGIALMTAGHFAMIFDWSFLLALLLLVLGSGCLKGNIAAQVGHLYPCDEEGRRSRGFTIFSTGINIGAILGPLVCGLLAQVYGWHYGFGLAGAMMLVAAVVYFTGLPHFAAERVKPGAGAHHDHPPMTGRDWQMMALLGVVMLISVMWSLAYDQLANVGLLFVAERVALDTPLGSIPVPWFASEDALASVLIVPVLIVLWR</sequence>
<evidence type="ECO:0000256" key="8">
    <source>
        <dbReference type="SAM" id="Phobius"/>
    </source>
</evidence>
<evidence type="ECO:0000256" key="6">
    <source>
        <dbReference type="ARBA" id="ARBA00022989"/>
    </source>
</evidence>
<feature type="transmembrane region" description="Helical" evidence="8">
    <location>
        <begin position="245"/>
        <end position="264"/>
    </location>
</feature>